<organism evidence="11 12">
    <name type="scientific">Candidatus Thiodictyon syntrophicum</name>
    <dbReference type="NCBI Taxonomy" id="1166950"/>
    <lineage>
        <taxon>Bacteria</taxon>
        <taxon>Pseudomonadati</taxon>
        <taxon>Pseudomonadota</taxon>
        <taxon>Gammaproteobacteria</taxon>
        <taxon>Chromatiales</taxon>
        <taxon>Chromatiaceae</taxon>
        <taxon>Thiodictyon</taxon>
    </lineage>
</organism>
<dbReference type="EMBL" id="CP020370">
    <property type="protein sequence ID" value="AUB79717.1"/>
    <property type="molecule type" value="Genomic_DNA"/>
</dbReference>
<feature type="transmembrane region" description="Helical" evidence="10">
    <location>
        <begin position="619"/>
        <end position="636"/>
    </location>
</feature>
<dbReference type="GO" id="GO:0106073">
    <property type="term" value="F:dolichyl pyrophosphate Glc2Man9GlcNAc2 alpha-1,2-glucosyltransferase activity"/>
    <property type="evidence" value="ECO:0007669"/>
    <property type="project" value="InterPro"/>
</dbReference>
<evidence type="ECO:0000256" key="4">
    <source>
        <dbReference type="ARBA" id="ARBA00022679"/>
    </source>
</evidence>
<feature type="transmembrane region" description="Helical" evidence="10">
    <location>
        <begin position="242"/>
        <end position="263"/>
    </location>
</feature>
<protein>
    <submittedName>
        <fullName evidence="11">Uncharacterized protein</fullName>
    </submittedName>
</protein>
<evidence type="ECO:0000313" key="12">
    <source>
        <dbReference type="Proteomes" id="UP000232638"/>
    </source>
</evidence>
<keyword evidence="8 10" id="KW-0472">Membrane</keyword>
<dbReference type="AlphaFoldDB" id="A0A2K8U2E4"/>
<keyword evidence="7 10" id="KW-1133">Transmembrane helix</keyword>
<dbReference type="PANTHER" id="PTHR12989">
    <property type="entry name" value="ALPHA-1,2-GLUCOSYLTRANSFERASE ALG10"/>
    <property type="match status" value="1"/>
</dbReference>
<dbReference type="KEGG" id="tsy:THSYN_01245"/>
<reference evidence="11 12" key="1">
    <citation type="submission" date="2017-03" db="EMBL/GenBank/DDBJ databases">
        <title>Complete genome sequence of Candidatus 'Thiodictyon syntrophicum' sp. nov. strain Cad16T, a photolithoautotroph purple sulfur bacterium isolated from an alpine meromictic lake.</title>
        <authorList>
            <person name="Luedin S.M."/>
            <person name="Pothier J.F."/>
            <person name="Danza F."/>
            <person name="Storelli N."/>
            <person name="Wittwer M."/>
            <person name="Tonolla M."/>
        </authorList>
    </citation>
    <scope>NUCLEOTIDE SEQUENCE [LARGE SCALE GENOMIC DNA]</scope>
    <source>
        <strain evidence="11 12">Cad16T</strain>
    </source>
</reference>
<keyword evidence="6" id="KW-0256">Endoplasmic reticulum</keyword>
<evidence type="ECO:0000256" key="9">
    <source>
        <dbReference type="SAM" id="MobiDB-lite"/>
    </source>
</evidence>
<dbReference type="GO" id="GO:0006488">
    <property type="term" value="P:dolichol-linked oligosaccharide biosynthetic process"/>
    <property type="evidence" value="ECO:0007669"/>
    <property type="project" value="InterPro"/>
</dbReference>
<dbReference type="PANTHER" id="PTHR12989:SF10">
    <property type="entry name" value="DOL-P-GLC:GLC(2)MAN(9)GLCNAC(2)-PP-DOL ALPHA-1,2-GLUCOSYLTRANSFERASE-RELATED"/>
    <property type="match status" value="1"/>
</dbReference>
<feature type="transmembrane region" description="Helical" evidence="10">
    <location>
        <begin position="591"/>
        <end position="612"/>
    </location>
</feature>
<evidence type="ECO:0000313" key="11">
    <source>
        <dbReference type="EMBL" id="AUB79717.1"/>
    </source>
</evidence>
<feature type="transmembrane region" description="Helical" evidence="10">
    <location>
        <begin position="665"/>
        <end position="686"/>
    </location>
</feature>
<evidence type="ECO:0000256" key="1">
    <source>
        <dbReference type="ARBA" id="ARBA00004477"/>
    </source>
</evidence>
<accession>A0A2K8U2E4</accession>
<feature type="transmembrane region" description="Helical" evidence="10">
    <location>
        <begin position="375"/>
        <end position="394"/>
    </location>
</feature>
<dbReference type="Proteomes" id="UP000232638">
    <property type="component" value="Chromosome"/>
</dbReference>
<feature type="transmembrane region" description="Helical" evidence="10">
    <location>
        <begin position="414"/>
        <end position="444"/>
    </location>
</feature>
<feature type="transmembrane region" description="Helical" evidence="10">
    <location>
        <begin position="508"/>
        <end position="527"/>
    </location>
</feature>
<feature type="transmembrane region" description="Helical" evidence="10">
    <location>
        <begin position="343"/>
        <end position="363"/>
    </location>
</feature>
<keyword evidence="3" id="KW-0328">Glycosyltransferase</keyword>
<evidence type="ECO:0000256" key="3">
    <source>
        <dbReference type="ARBA" id="ARBA00022676"/>
    </source>
</evidence>
<evidence type="ECO:0000256" key="2">
    <source>
        <dbReference type="ARBA" id="ARBA00004922"/>
    </source>
</evidence>
<gene>
    <name evidence="11" type="ORF">THSYN_01245</name>
</gene>
<evidence type="ECO:0000256" key="10">
    <source>
        <dbReference type="SAM" id="Phobius"/>
    </source>
</evidence>
<evidence type="ECO:0000256" key="5">
    <source>
        <dbReference type="ARBA" id="ARBA00022692"/>
    </source>
</evidence>
<dbReference type="InterPro" id="IPR016900">
    <property type="entry name" value="Alg10"/>
</dbReference>
<keyword evidence="12" id="KW-1185">Reference proteome</keyword>
<proteinExistence type="predicted"/>
<feature type="region of interest" description="Disordered" evidence="9">
    <location>
        <begin position="60"/>
        <end position="108"/>
    </location>
</feature>
<keyword evidence="5 10" id="KW-0812">Transmembrane</keyword>
<name>A0A2K8U2E4_9GAMM</name>
<feature type="transmembrane region" description="Helical" evidence="10">
    <location>
        <begin position="642"/>
        <end position="658"/>
    </location>
</feature>
<keyword evidence="4" id="KW-0808">Transferase</keyword>
<feature type="transmembrane region" description="Helical" evidence="10">
    <location>
        <begin position="202"/>
        <end position="222"/>
    </location>
</feature>
<feature type="transmembrane region" description="Helical" evidence="10">
    <location>
        <begin position="275"/>
        <end position="293"/>
    </location>
</feature>
<evidence type="ECO:0000256" key="7">
    <source>
        <dbReference type="ARBA" id="ARBA00022989"/>
    </source>
</evidence>
<feature type="transmembrane region" description="Helical" evidence="10">
    <location>
        <begin position="464"/>
        <end position="488"/>
    </location>
</feature>
<evidence type="ECO:0000256" key="8">
    <source>
        <dbReference type="ARBA" id="ARBA00023136"/>
    </source>
</evidence>
<sequence>MSGLGARFATVIPPGPRPSGIDGLGWTPAWSLRSAVWAHGTPSQASGGVGAGESSRWALARHDRDRPSRSARPVPPRTDQPRVRSRRNATQVREHPLNAAGAGAPTTLPVSAPPSAGVIIVRPAGRTAVSRVESTAIDSLLYLRACRYAWWLAILTFTWSYPRRGSQRAGSGFTGYGIVGMPRAECNMVSVCQQSVERATRALGAVLLASAVGAGVAAWLSAGDGLVLAPDQWGTIAQRLEAVAWLVLVAFAMAVSMSGLAHLRGRHESIVVDARIWAAAILILWYAAFNLLLPTKFGDENANQNAINGIVNGDWSFTQVLAVIPGYHWAVAQASKAWGPSLLYTRTLTCLLSVAMLWVYYALAQRYKPEQSDHAVIALALLPIIFPYSAAAYTDVPSVALVLAGLLALSRRHFVWSALMVLLSCYLRQSNLVWLGLFPAIAAWQLWQEMRAGPIEDRLSARDFLVHIIVARLYPFFVAAAFFLASFFLVSHSLIWGHVPANRPRPNLGNLFAITFYALLLWAPIWLPRAGADLSWLGRWAVRHVAPALVAVVGALGVGAALFFGYDNFHPWNQSFGFLTNIPLVFMQEFVWARVLGIVAVWWAVLAFGRIWWEQSHRVELLLVLGFFIIFMLPHALVDPRYYMVPLALINLFWVYPAERTRALLFWWAALSVFIGGAMILGHWRYLTISW</sequence>
<comment type="pathway">
    <text evidence="2">Protein modification; protein glycosylation.</text>
</comment>
<evidence type="ECO:0000256" key="6">
    <source>
        <dbReference type="ARBA" id="ARBA00022824"/>
    </source>
</evidence>
<comment type="subcellular location">
    <subcellularLocation>
        <location evidence="1">Endoplasmic reticulum membrane</location>
        <topology evidence="1">Multi-pass membrane protein</topology>
    </subcellularLocation>
</comment>
<dbReference type="Pfam" id="PF04922">
    <property type="entry name" value="DIE2_ALG10"/>
    <property type="match status" value="1"/>
</dbReference>
<feature type="transmembrane region" description="Helical" evidence="10">
    <location>
        <begin position="548"/>
        <end position="566"/>
    </location>
</feature>